<reference evidence="1" key="1">
    <citation type="submission" date="2023-08" db="EMBL/GenBank/DDBJ databases">
        <title>Emergence of clinically-relevant ST2 carbapenem-resistant Acinetobacter baumannii strains in hospital sewages in Zhejiang, East of China.</title>
        <authorList>
            <person name="Kaichao C."/>
            <person name="Zhang R."/>
        </authorList>
    </citation>
    <scope>NUCLEOTIDE SEQUENCE</scope>
    <source>
        <strain evidence="1">M-RB-37</strain>
    </source>
</reference>
<dbReference type="Proteomes" id="UP001243844">
    <property type="component" value="Unassembled WGS sequence"/>
</dbReference>
<evidence type="ECO:0000313" key="2">
    <source>
        <dbReference type="Proteomes" id="UP001243844"/>
    </source>
</evidence>
<organism evidence="1 2">
    <name type="scientific">Acinetobacter rudis</name>
    <dbReference type="NCBI Taxonomy" id="632955"/>
    <lineage>
        <taxon>Bacteria</taxon>
        <taxon>Pseudomonadati</taxon>
        <taxon>Pseudomonadota</taxon>
        <taxon>Gammaproteobacteria</taxon>
        <taxon>Moraxellales</taxon>
        <taxon>Moraxellaceae</taxon>
        <taxon>Acinetobacter</taxon>
    </lineage>
</organism>
<protein>
    <submittedName>
        <fullName evidence="1">Uncharacterized protein</fullName>
    </submittedName>
</protein>
<name>A0AAW8JD75_9GAMM</name>
<dbReference type="AlphaFoldDB" id="A0AAW8JD75"/>
<dbReference type="EMBL" id="JAVIDL010000045">
    <property type="protein sequence ID" value="MDQ8937035.1"/>
    <property type="molecule type" value="Genomic_DNA"/>
</dbReference>
<accession>A0AAW8JD75</accession>
<dbReference type="RefSeq" id="WP_308982057.1">
    <property type="nucleotide sequence ID" value="NZ_JAVIDL010000045.1"/>
</dbReference>
<proteinExistence type="predicted"/>
<gene>
    <name evidence="1" type="ORF">RFH47_15035</name>
</gene>
<evidence type="ECO:0000313" key="1">
    <source>
        <dbReference type="EMBL" id="MDQ8937035.1"/>
    </source>
</evidence>
<comment type="caution">
    <text evidence="1">The sequence shown here is derived from an EMBL/GenBank/DDBJ whole genome shotgun (WGS) entry which is preliminary data.</text>
</comment>
<sequence length="86" mass="9597">MKANEFKVGDFVVKSKYDQGPLEVVEIQGDLLILGKHSRVAVLKTNARHATLEEIEAIRRLIPSNTMELEELNMVDVPPTAIVVDL</sequence>